<gene>
    <name evidence="1" type="ORF">SAMN05421547_12035</name>
</gene>
<proteinExistence type="predicted"/>
<dbReference type="EMBL" id="FNPE01000020">
    <property type="protein sequence ID" value="SDZ37085.1"/>
    <property type="molecule type" value="Genomic_DNA"/>
</dbReference>
<dbReference type="GeneID" id="94692558"/>
<accession>A0A1H3SHM1</accession>
<dbReference type="Proteomes" id="UP000183417">
    <property type="component" value="Unassembled WGS sequence"/>
</dbReference>
<name>A0A1H3SHM1_9BURK</name>
<organism evidence="1 2">
    <name type="scientific">Delftia lacustris</name>
    <dbReference type="NCBI Taxonomy" id="558537"/>
    <lineage>
        <taxon>Bacteria</taxon>
        <taxon>Pseudomonadati</taxon>
        <taxon>Pseudomonadota</taxon>
        <taxon>Betaproteobacteria</taxon>
        <taxon>Burkholderiales</taxon>
        <taxon>Comamonadaceae</taxon>
        <taxon>Delftia</taxon>
    </lineage>
</organism>
<evidence type="ECO:0000313" key="2">
    <source>
        <dbReference type="Proteomes" id="UP000183417"/>
    </source>
</evidence>
<evidence type="ECO:0000313" key="1">
    <source>
        <dbReference type="EMBL" id="SDZ37085.1"/>
    </source>
</evidence>
<protein>
    <submittedName>
        <fullName evidence="1">Uncharacterized protein</fullName>
    </submittedName>
</protein>
<dbReference type="AlphaFoldDB" id="A0A1H3SHM1"/>
<dbReference type="RefSeq" id="WP_016445827.1">
    <property type="nucleotide sequence ID" value="NZ_CP141274.1"/>
</dbReference>
<sequence>MSKGIKMRSAKDRQGHAYTLEGLQRLADGLGTAPDLFCDDPVCGCPVRFVPRYQQNRSNRIEPVDVPAYIGLIRGSAHSAGCRFNAPGQLKIIAAQSDPEFLSALEDGKRELRLLALHNGLHRQGLSGNVPAMKGAELNASAAKTATEVVASDKKLDSYLRTTADLLALRAMCESDALLASELILRLGPKRIPWNQFFFEQDRFDEAWEQVAQGGSHPYPVALVGSVRSFYQPPADAKYKSSFLNCRSLYRKTDDPHRIESFEVSIAHTDATWLRSFMPGTEIVLFGLLKASGPAENSAPDKRDRTRATTYVAHKLTLTPKFKKQIVIVT</sequence>
<reference evidence="1 2" key="1">
    <citation type="submission" date="2016-10" db="EMBL/GenBank/DDBJ databases">
        <authorList>
            <person name="de Groot N.N."/>
        </authorList>
    </citation>
    <scope>NUCLEOTIDE SEQUENCE [LARGE SCALE GENOMIC DNA]</scope>
    <source>
        <strain evidence="1 2">LMG 24775</strain>
    </source>
</reference>